<protein>
    <submittedName>
        <fullName evidence="1">Uncharacterized protein</fullName>
    </submittedName>
</protein>
<dbReference type="Proteomes" id="UP001500547">
    <property type="component" value="Unassembled WGS sequence"/>
</dbReference>
<accession>A0ABP9R158</accession>
<evidence type="ECO:0000313" key="2">
    <source>
        <dbReference type="Proteomes" id="UP001500547"/>
    </source>
</evidence>
<organism evidence="1 2">
    <name type="scientific">Viridibacterium curvum</name>
    <dbReference type="NCBI Taxonomy" id="1101404"/>
    <lineage>
        <taxon>Bacteria</taxon>
        <taxon>Pseudomonadati</taxon>
        <taxon>Pseudomonadota</taxon>
        <taxon>Betaproteobacteria</taxon>
        <taxon>Rhodocyclales</taxon>
        <taxon>Rhodocyclaceae</taxon>
        <taxon>Viridibacterium</taxon>
    </lineage>
</organism>
<keyword evidence="2" id="KW-1185">Reference proteome</keyword>
<reference evidence="2" key="1">
    <citation type="journal article" date="2019" name="Int. J. Syst. Evol. Microbiol.">
        <title>The Global Catalogue of Microorganisms (GCM) 10K type strain sequencing project: providing services to taxonomists for standard genome sequencing and annotation.</title>
        <authorList>
            <consortium name="The Broad Institute Genomics Platform"/>
            <consortium name="The Broad Institute Genome Sequencing Center for Infectious Disease"/>
            <person name="Wu L."/>
            <person name="Ma J."/>
        </authorList>
    </citation>
    <scope>NUCLEOTIDE SEQUENCE [LARGE SCALE GENOMIC DNA]</scope>
    <source>
        <strain evidence="2">JCM 18715</strain>
    </source>
</reference>
<gene>
    <name evidence="1" type="ORF">GCM10025770_32720</name>
</gene>
<sequence length="499" mass="54868">MRLRFLHLLTHAGLETHRVSGSTLQRAQLFAQGEAGVLAFSEWLAQVPTALHSMLVDVADEGFHLESIPHTMGSDRRALIQRRLTQQFFGSPYATAISLGRERSGRRDERLLLMAITRPALLEPWLAALHRHEARLSALYTVPLLAGDLIRKLAPGIPRGLILLLTGNGIRQLHFEDGRLRFSRLAPAPEGPFASWGLDCLREAQKTWQYLNAQRWIPRGTALPVILVANAADGSALLSDVSRARQADDKLQFRLAPIDTAARQLGFSDTYAESDSQSLVMQLAVRERSGGAQLASAEDRHFYRQWQIRFAALGGCAAALAAALVMSAHWLVDSGEDRTAAASLRAEAASFDQRYTNLLGTLPRIPSSVDALRTAVEGMERIRNGITDPREALTGVSKALSGFTDITLEQLDWQSVPDKPGAQNLLLIASLDQTSGNNPRATLERIQTFVAAVEQSTGANVVLVQQPFDTGSDKLLRSDANLSAKRPQFRLQLDWKERS</sequence>
<dbReference type="RefSeq" id="WP_345534183.1">
    <property type="nucleotide sequence ID" value="NZ_BAABLD010000017.1"/>
</dbReference>
<name>A0ABP9R158_9RHOO</name>
<dbReference type="EMBL" id="BAABLD010000017">
    <property type="protein sequence ID" value="GAA5170213.1"/>
    <property type="molecule type" value="Genomic_DNA"/>
</dbReference>
<proteinExistence type="predicted"/>
<comment type="caution">
    <text evidence="1">The sequence shown here is derived from an EMBL/GenBank/DDBJ whole genome shotgun (WGS) entry which is preliminary data.</text>
</comment>
<evidence type="ECO:0000313" key="1">
    <source>
        <dbReference type="EMBL" id="GAA5170213.1"/>
    </source>
</evidence>